<gene>
    <name evidence="1" type="ordered locus">trd_0915</name>
</gene>
<accession>B9KZS1</accession>
<reference evidence="1 2" key="1">
    <citation type="journal article" date="2009" name="PLoS ONE">
        <title>Complete genome sequence of the aerobic CO-oxidizing thermophile Thermomicrobium roseum.</title>
        <authorList>
            <person name="Wu D."/>
            <person name="Raymond J."/>
            <person name="Wu M."/>
            <person name="Chatterji S."/>
            <person name="Ren Q."/>
            <person name="Graham J.E."/>
            <person name="Bryant D.A."/>
            <person name="Robb F."/>
            <person name="Colman A."/>
            <person name="Tallon L.J."/>
            <person name="Badger J.H."/>
            <person name="Madupu R."/>
            <person name="Ward N.L."/>
            <person name="Eisen J.A."/>
        </authorList>
    </citation>
    <scope>NUCLEOTIDE SEQUENCE [LARGE SCALE GENOMIC DNA]</scope>
    <source>
        <strain evidence="2">ATCC 27502 / DSM 5159 / P-2</strain>
    </source>
</reference>
<evidence type="ECO:0000313" key="2">
    <source>
        <dbReference type="Proteomes" id="UP000000447"/>
    </source>
</evidence>
<dbReference type="AlphaFoldDB" id="B9KZS1"/>
<proteinExistence type="predicted"/>
<name>B9KZS1_THERP</name>
<protein>
    <submittedName>
        <fullName evidence="1">Uncharacterized protein</fullName>
    </submittedName>
</protein>
<dbReference type="Proteomes" id="UP000000447">
    <property type="component" value="Chromosome"/>
</dbReference>
<dbReference type="EMBL" id="CP001275">
    <property type="protein sequence ID" value="ACM06011.1"/>
    <property type="molecule type" value="Genomic_DNA"/>
</dbReference>
<dbReference type="KEGG" id="tro:trd_0915"/>
<dbReference type="HOGENOM" id="CLU_2940345_0_0_0"/>
<keyword evidence="2" id="KW-1185">Reference proteome</keyword>
<evidence type="ECO:0000313" key="1">
    <source>
        <dbReference type="EMBL" id="ACM06011.1"/>
    </source>
</evidence>
<organism evidence="1 2">
    <name type="scientific">Thermomicrobium roseum (strain ATCC 27502 / DSM 5159 / P-2)</name>
    <dbReference type="NCBI Taxonomy" id="309801"/>
    <lineage>
        <taxon>Bacteria</taxon>
        <taxon>Pseudomonadati</taxon>
        <taxon>Thermomicrobiota</taxon>
        <taxon>Thermomicrobia</taxon>
        <taxon>Thermomicrobiales</taxon>
        <taxon>Thermomicrobiaceae</taxon>
        <taxon>Thermomicrobium</taxon>
    </lineage>
</organism>
<sequence>MTVSKPGSLGTERVASWRFSGGTNYLPGGSPLDLDRGLLCPTMLPAFWTQAGQPGGQLTF</sequence>